<dbReference type="Gene3D" id="3.40.50.1820">
    <property type="entry name" value="alpha/beta hydrolase"/>
    <property type="match status" value="1"/>
</dbReference>
<dbReference type="AlphaFoldDB" id="A0A395T1L6"/>
<dbReference type="InterPro" id="IPR000639">
    <property type="entry name" value="Epox_hydrolase-like"/>
</dbReference>
<reference evidence="2 3" key="1">
    <citation type="journal article" date="2018" name="PLoS Pathog.">
        <title>Evolution of structural diversity of trichothecenes, a family of toxins produced by plant pathogenic and entomopathogenic fungi.</title>
        <authorList>
            <person name="Proctor R.H."/>
            <person name="McCormick S.P."/>
            <person name="Kim H.S."/>
            <person name="Cardoza R.E."/>
            <person name="Stanley A.M."/>
            <person name="Lindo L."/>
            <person name="Kelly A."/>
            <person name="Brown D.W."/>
            <person name="Lee T."/>
            <person name="Vaughan M.M."/>
            <person name="Alexander N.J."/>
            <person name="Busman M."/>
            <person name="Gutierrez S."/>
        </authorList>
    </citation>
    <scope>NUCLEOTIDE SEQUENCE [LARGE SCALE GENOMIC DNA]</scope>
    <source>
        <strain evidence="2 3">NRRL 20695</strain>
    </source>
</reference>
<dbReference type="GO" id="GO:0016020">
    <property type="term" value="C:membrane"/>
    <property type="evidence" value="ECO:0007669"/>
    <property type="project" value="TreeGrafter"/>
</dbReference>
<protein>
    <recommendedName>
        <fullName evidence="1">AB hydrolase-1 domain-containing protein</fullName>
    </recommendedName>
</protein>
<dbReference type="PRINTS" id="PR00111">
    <property type="entry name" value="ABHYDROLASE"/>
</dbReference>
<dbReference type="SUPFAM" id="SSF53474">
    <property type="entry name" value="alpha/beta-Hydrolases"/>
    <property type="match status" value="1"/>
</dbReference>
<dbReference type="Pfam" id="PF00561">
    <property type="entry name" value="Abhydrolase_1"/>
    <property type="match status" value="1"/>
</dbReference>
<dbReference type="EMBL" id="PXOG01000074">
    <property type="protein sequence ID" value="RGP78212.1"/>
    <property type="molecule type" value="Genomic_DNA"/>
</dbReference>
<evidence type="ECO:0000313" key="3">
    <source>
        <dbReference type="Proteomes" id="UP000266234"/>
    </source>
</evidence>
<gene>
    <name evidence="2" type="ORF">FLONG3_3691</name>
</gene>
<feature type="domain" description="AB hydrolase-1" evidence="1">
    <location>
        <begin position="27"/>
        <end position="267"/>
    </location>
</feature>
<accession>A0A395T1L6</accession>
<sequence length="386" mass="42547">MVEPIATENTLINGSRVAYGVYGKGEPVVLVHGTPSSSLIWRNIVPRLVDAGYKAHVFDLLGFGLSERPWNTAVDTSMTGQVPVLEGLLELWGLDKTHIVAHDIGGGVAQRFSVFSPERVLSLTLIDVVSFDSYPSKRTKEQMQNGLESLIKADSDKHRAHFEDWLLSAVKTPAKLKESSLDTYLDYISGPIGQPSLFEHQVRHYDPKHTLEVVPRLGELGKLPVQLIWGADDAWQVVGWAHRLHDAIPGSSLTILDDTGHFSPEEQPGKISKTLIGFLKSLLMIEPWENLTLTCHLLQQPSKVIDLTITPTFNHRHGPQPQEIRLGRDRSTSEGLCHVDPFDASVADFDDVETDTEALGGIERDLAIGLETEALGAGRDTLPDID</sequence>
<dbReference type="PANTHER" id="PTHR43798">
    <property type="entry name" value="MONOACYLGLYCEROL LIPASE"/>
    <property type="match status" value="1"/>
</dbReference>
<dbReference type="InterPro" id="IPR000073">
    <property type="entry name" value="AB_hydrolase_1"/>
</dbReference>
<comment type="caution">
    <text evidence="2">The sequence shown here is derived from an EMBL/GenBank/DDBJ whole genome shotgun (WGS) entry which is preliminary data.</text>
</comment>
<evidence type="ECO:0000259" key="1">
    <source>
        <dbReference type="Pfam" id="PF00561"/>
    </source>
</evidence>
<dbReference type="GO" id="GO:0047372">
    <property type="term" value="F:monoacylglycerol lipase activity"/>
    <property type="evidence" value="ECO:0007669"/>
    <property type="project" value="TreeGrafter"/>
</dbReference>
<evidence type="ECO:0000313" key="2">
    <source>
        <dbReference type="EMBL" id="RGP78212.1"/>
    </source>
</evidence>
<dbReference type="STRING" id="694270.A0A395T1L6"/>
<proteinExistence type="predicted"/>
<dbReference type="InterPro" id="IPR050266">
    <property type="entry name" value="AB_hydrolase_sf"/>
</dbReference>
<dbReference type="Proteomes" id="UP000266234">
    <property type="component" value="Unassembled WGS sequence"/>
</dbReference>
<dbReference type="PRINTS" id="PR00412">
    <property type="entry name" value="EPOXHYDRLASE"/>
</dbReference>
<dbReference type="OrthoDB" id="284184at2759"/>
<dbReference type="GO" id="GO:0046464">
    <property type="term" value="P:acylglycerol catabolic process"/>
    <property type="evidence" value="ECO:0007669"/>
    <property type="project" value="TreeGrafter"/>
</dbReference>
<keyword evidence="3" id="KW-1185">Reference proteome</keyword>
<dbReference type="PANTHER" id="PTHR43798:SF33">
    <property type="entry name" value="HYDROLASE, PUTATIVE (AFU_ORTHOLOGUE AFUA_2G14860)-RELATED"/>
    <property type="match status" value="1"/>
</dbReference>
<name>A0A395T1L6_9HYPO</name>
<organism evidence="2 3">
    <name type="scientific">Fusarium longipes</name>
    <dbReference type="NCBI Taxonomy" id="694270"/>
    <lineage>
        <taxon>Eukaryota</taxon>
        <taxon>Fungi</taxon>
        <taxon>Dikarya</taxon>
        <taxon>Ascomycota</taxon>
        <taxon>Pezizomycotina</taxon>
        <taxon>Sordariomycetes</taxon>
        <taxon>Hypocreomycetidae</taxon>
        <taxon>Hypocreales</taxon>
        <taxon>Nectriaceae</taxon>
        <taxon>Fusarium</taxon>
    </lineage>
</organism>
<dbReference type="InterPro" id="IPR029058">
    <property type="entry name" value="AB_hydrolase_fold"/>
</dbReference>